<evidence type="ECO:0000256" key="2">
    <source>
        <dbReference type="ARBA" id="ARBA00022723"/>
    </source>
</evidence>
<keyword evidence="5 6" id="KW-0349">Heme</keyword>
<dbReference type="GO" id="GO:0016705">
    <property type="term" value="F:oxidoreductase activity, acting on paired donors, with incorporation or reduction of molecular oxygen"/>
    <property type="evidence" value="ECO:0007669"/>
    <property type="project" value="InterPro"/>
</dbReference>
<sequence length="451" mass="51224">MLADDCENDYYRFGDIYLVGPGVVVISHPEDCKKVLFNHRFVKNKFYRAFALIEDNIYATQSTQLAMLRRRQLRHAFTPGYLKQMESTMLQCGLLLLKKRWDSRLGKQKQIQVQMENEFMHLAVGVIGALGYGQGPTNWNSHTRSQLIQWIHDYNLLSLVRLLVPLADKFPISLLFTHLIQSKCQFALSVDSAAESRLNECQQSKANRKADILQALLEGEDLESGSRMTRQQVVAENIAIIIASTDIVAQTLTWVFHYLLLCPHIYRKAAEEVRNAFSHTHLITFDEAKAQLPYVEACIYEAARIRAATGVFLPRVVPNEGVWIQGHFLPAGTQIGINIAGANHHRETWHDPQIFRPERFINNPQSKAHVLSFSAGVRMCPGKNLALYELLTTTANLLKDYEFSLPNSARFGRGKVDQSGRPVAMPRAHRFTSVGPKYPHRDCQVIVQKAQ</sequence>
<accession>A0A9W8I9H9</accession>
<comment type="caution">
    <text evidence="7">The sequence shown here is derived from an EMBL/GenBank/DDBJ whole genome shotgun (WGS) entry which is preliminary data.</text>
</comment>
<dbReference type="PRINTS" id="PR00463">
    <property type="entry name" value="EP450I"/>
</dbReference>
<dbReference type="PROSITE" id="PS00086">
    <property type="entry name" value="CYTOCHROME_P450"/>
    <property type="match status" value="1"/>
</dbReference>
<keyword evidence="2 5" id="KW-0479">Metal-binding</keyword>
<comment type="cofactor">
    <cofactor evidence="1 5">
        <name>heme</name>
        <dbReference type="ChEBI" id="CHEBI:30413"/>
    </cofactor>
</comment>
<evidence type="ECO:0000256" key="3">
    <source>
        <dbReference type="ARBA" id="ARBA00023002"/>
    </source>
</evidence>
<dbReference type="GO" id="GO:0020037">
    <property type="term" value="F:heme binding"/>
    <property type="evidence" value="ECO:0007669"/>
    <property type="project" value="InterPro"/>
</dbReference>
<dbReference type="PANTHER" id="PTHR24305:SF235">
    <property type="entry name" value="CYTOCHROME P450 MONOOXYGENASE APDB-RELATED"/>
    <property type="match status" value="1"/>
</dbReference>
<dbReference type="InterPro" id="IPR036396">
    <property type="entry name" value="Cyt_P450_sf"/>
</dbReference>
<keyword evidence="4 5" id="KW-0408">Iron</keyword>
<evidence type="ECO:0008006" key="9">
    <source>
        <dbReference type="Google" id="ProtNLM"/>
    </source>
</evidence>
<evidence type="ECO:0000256" key="6">
    <source>
        <dbReference type="RuleBase" id="RU000461"/>
    </source>
</evidence>
<dbReference type="Proteomes" id="UP001139887">
    <property type="component" value="Unassembled WGS sequence"/>
</dbReference>
<dbReference type="GO" id="GO:0005506">
    <property type="term" value="F:iron ion binding"/>
    <property type="evidence" value="ECO:0007669"/>
    <property type="project" value="InterPro"/>
</dbReference>
<dbReference type="GO" id="GO:0004497">
    <property type="term" value="F:monooxygenase activity"/>
    <property type="evidence" value="ECO:0007669"/>
    <property type="project" value="UniProtKB-KW"/>
</dbReference>
<dbReference type="OrthoDB" id="3934656at2759"/>
<evidence type="ECO:0000256" key="1">
    <source>
        <dbReference type="ARBA" id="ARBA00001971"/>
    </source>
</evidence>
<dbReference type="Gene3D" id="1.10.630.10">
    <property type="entry name" value="Cytochrome P450"/>
    <property type="match status" value="1"/>
</dbReference>
<dbReference type="GO" id="GO:0044550">
    <property type="term" value="P:secondary metabolite biosynthetic process"/>
    <property type="evidence" value="ECO:0007669"/>
    <property type="project" value="UniProtKB-ARBA"/>
</dbReference>
<comment type="similarity">
    <text evidence="6">Belongs to the cytochrome P450 family.</text>
</comment>
<keyword evidence="8" id="KW-1185">Reference proteome</keyword>
<dbReference type="InterPro" id="IPR050121">
    <property type="entry name" value="Cytochrome_P450_monoxygenase"/>
</dbReference>
<name>A0A9W8I9H9_9FUNG</name>
<evidence type="ECO:0000313" key="8">
    <source>
        <dbReference type="Proteomes" id="UP001139887"/>
    </source>
</evidence>
<dbReference type="PRINTS" id="PR00385">
    <property type="entry name" value="P450"/>
</dbReference>
<protein>
    <recommendedName>
        <fullName evidence="9">Cytochrome P450</fullName>
    </recommendedName>
</protein>
<dbReference type="PANTHER" id="PTHR24305">
    <property type="entry name" value="CYTOCHROME P450"/>
    <property type="match status" value="1"/>
</dbReference>
<feature type="binding site" description="axial binding residue" evidence="5">
    <location>
        <position position="380"/>
    </location>
    <ligand>
        <name>heme</name>
        <dbReference type="ChEBI" id="CHEBI:30413"/>
    </ligand>
    <ligandPart>
        <name>Fe</name>
        <dbReference type="ChEBI" id="CHEBI:18248"/>
    </ligandPart>
</feature>
<evidence type="ECO:0000256" key="4">
    <source>
        <dbReference type="ARBA" id="ARBA00023004"/>
    </source>
</evidence>
<evidence type="ECO:0000256" key="5">
    <source>
        <dbReference type="PIRSR" id="PIRSR602401-1"/>
    </source>
</evidence>
<proteinExistence type="inferred from homology"/>
<dbReference type="SUPFAM" id="SSF48264">
    <property type="entry name" value="Cytochrome P450"/>
    <property type="match status" value="1"/>
</dbReference>
<dbReference type="InterPro" id="IPR017972">
    <property type="entry name" value="Cyt_P450_CS"/>
</dbReference>
<organism evidence="7 8">
    <name type="scientific">Coemansia brasiliensis</name>
    <dbReference type="NCBI Taxonomy" id="2650707"/>
    <lineage>
        <taxon>Eukaryota</taxon>
        <taxon>Fungi</taxon>
        <taxon>Fungi incertae sedis</taxon>
        <taxon>Zoopagomycota</taxon>
        <taxon>Kickxellomycotina</taxon>
        <taxon>Kickxellomycetes</taxon>
        <taxon>Kickxellales</taxon>
        <taxon>Kickxellaceae</taxon>
        <taxon>Coemansia</taxon>
    </lineage>
</organism>
<keyword evidence="6" id="KW-0503">Monooxygenase</keyword>
<reference evidence="7" key="1">
    <citation type="submission" date="2022-07" db="EMBL/GenBank/DDBJ databases">
        <title>Phylogenomic reconstructions and comparative analyses of Kickxellomycotina fungi.</title>
        <authorList>
            <person name="Reynolds N.K."/>
            <person name="Stajich J.E."/>
            <person name="Barry K."/>
            <person name="Grigoriev I.V."/>
            <person name="Crous P."/>
            <person name="Smith M.E."/>
        </authorList>
    </citation>
    <scope>NUCLEOTIDE SEQUENCE</scope>
    <source>
        <strain evidence="7">NRRL 1566</strain>
    </source>
</reference>
<dbReference type="InterPro" id="IPR001128">
    <property type="entry name" value="Cyt_P450"/>
</dbReference>
<dbReference type="Pfam" id="PF00067">
    <property type="entry name" value="p450"/>
    <property type="match status" value="1"/>
</dbReference>
<keyword evidence="3 6" id="KW-0560">Oxidoreductase</keyword>
<dbReference type="EMBL" id="JANBUW010000021">
    <property type="protein sequence ID" value="KAJ2850910.1"/>
    <property type="molecule type" value="Genomic_DNA"/>
</dbReference>
<evidence type="ECO:0000313" key="7">
    <source>
        <dbReference type="EMBL" id="KAJ2850910.1"/>
    </source>
</evidence>
<dbReference type="AlphaFoldDB" id="A0A9W8I9H9"/>
<gene>
    <name evidence="7" type="ORF">IWW36_001536</name>
</gene>
<dbReference type="InterPro" id="IPR002401">
    <property type="entry name" value="Cyt_P450_E_grp-I"/>
</dbReference>